<reference evidence="2" key="1">
    <citation type="submission" date="2019-05" db="EMBL/GenBank/DDBJ databases">
        <title>The de novo reference genome and transcriptome assemblies of the wild tomato species Solanum chilense.</title>
        <authorList>
            <person name="Stam R."/>
            <person name="Nosenko T."/>
            <person name="Hoerger A.C."/>
            <person name="Stephan W."/>
            <person name="Seidel M.A."/>
            <person name="Kuhn J.M.M."/>
            <person name="Haberer G."/>
            <person name="Tellier A."/>
        </authorList>
    </citation>
    <scope>NUCLEOTIDE SEQUENCE</scope>
    <source>
        <tissue evidence="2">Mature leaves</tissue>
    </source>
</reference>
<comment type="caution">
    <text evidence="2">The sequence shown here is derived from an EMBL/GenBank/DDBJ whole genome shotgun (WGS) entry which is preliminary data.</text>
</comment>
<evidence type="ECO:0000256" key="1">
    <source>
        <dbReference type="SAM" id="MobiDB-lite"/>
    </source>
</evidence>
<feature type="region of interest" description="Disordered" evidence="1">
    <location>
        <begin position="80"/>
        <end position="108"/>
    </location>
</feature>
<dbReference type="AlphaFoldDB" id="A0A6N2B102"/>
<evidence type="ECO:0000313" key="2">
    <source>
        <dbReference type="EMBL" id="TMW88545.1"/>
    </source>
</evidence>
<organism evidence="2">
    <name type="scientific">Solanum chilense</name>
    <name type="common">Tomato</name>
    <name type="synonym">Lycopersicon chilense</name>
    <dbReference type="NCBI Taxonomy" id="4083"/>
    <lineage>
        <taxon>Eukaryota</taxon>
        <taxon>Viridiplantae</taxon>
        <taxon>Streptophyta</taxon>
        <taxon>Embryophyta</taxon>
        <taxon>Tracheophyta</taxon>
        <taxon>Spermatophyta</taxon>
        <taxon>Magnoliopsida</taxon>
        <taxon>eudicotyledons</taxon>
        <taxon>Gunneridae</taxon>
        <taxon>Pentapetalae</taxon>
        <taxon>asterids</taxon>
        <taxon>lamiids</taxon>
        <taxon>Solanales</taxon>
        <taxon>Solanaceae</taxon>
        <taxon>Solanoideae</taxon>
        <taxon>Solaneae</taxon>
        <taxon>Solanum</taxon>
        <taxon>Solanum subgen. Lycopersicon</taxon>
    </lineage>
</organism>
<name>A0A6N2B102_SOLCI</name>
<gene>
    <name evidence="2" type="ORF">EJD97_018407</name>
</gene>
<feature type="non-terminal residue" evidence="2">
    <location>
        <position position="108"/>
    </location>
</feature>
<protein>
    <submittedName>
        <fullName evidence="2">Uncharacterized protein</fullName>
    </submittedName>
</protein>
<dbReference type="EMBL" id="RXGB01005026">
    <property type="protein sequence ID" value="TMW88545.1"/>
    <property type="molecule type" value="Genomic_DNA"/>
</dbReference>
<accession>A0A6N2B102</accession>
<sequence>MKEQAPIRLVQEEVHKVVIRRGLKLLDKQGLSSRRRVNTGVVSSVHVTGDIDFKPTKGLKWKDKQVMTQKELQVKSVMRRIQTRSKADDIQTRSQAKGKSPTHKENFL</sequence>
<proteinExistence type="predicted"/>